<comment type="subcellular location">
    <subcellularLocation>
        <location evidence="1">Nucleus</location>
        <location evidence="1">Nucleolus</location>
    </subcellularLocation>
</comment>
<dbReference type="EMBL" id="LT598451">
    <property type="protein sequence ID" value="SCU96604.1"/>
    <property type="molecule type" value="Genomic_DNA"/>
</dbReference>
<protein>
    <submittedName>
        <fullName evidence="13">LANO_0E13916g1_1</fullName>
    </submittedName>
</protein>
<evidence type="ECO:0000313" key="14">
    <source>
        <dbReference type="Proteomes" id="UP000189911"/>
    </source>
</evidence>
<evidence type="ECO:0000256" key="5">
    <source>
        <dbReference type="ARBA" id="ARBA00022833"/>
    </source>
</evidence>
<feature type="domain" description="Rrn7/TAF1B N-terminal cyclin" evidence="12">
    <location>
        <begin position="101"/>
        <end position="206"/>
    </location>
</feature>
<proteinExistence type="inferred from homology"/>
<evidence type="ECO:0000256" key="8">
    <source>
        <dbReference type="ARBA" id="ARBA00023163"/>
    </source>
</evidence>
<keyword evidence="4" id="KW-0863">Zinc-finger</keyword>
<gene>
    <name evidence="13" type="ORF">LANO_0E13916G</name>
</gene>
<evidence type="ECO:0000256" key="9">
    <source>
        <dbReference type="ARBA" id="ARBA00023242"/>
    </source>
</evidence>
<keyword evidence="8" id="KW-0804">Transcription</keyword>
<dbReference type="InterPro" id="IPR021752">
    <property type="entry name" value="TF_Rrn7_Zf"/>
</dbReference>
<name>A0A1G4JZH0_9SACH</name>
<feature type="region of interest" description="Disordered" evidence="10">
    <location>
        <begin position="379"/>
        <end position="399"/>
    </location>
</feature>
<dbReference type="OrthoDB" id="428577at2759"/>
<keyword evidence="14" id="KW-1185">Reference proteome</keyword>
<dbReference type="GO" id="GO:0070860">
    <property type="term" value="C:RNA polymerase I core factor complex"/>
    <property type="evidence" value="ECO:0007669"/>
    <property type="project" value="InterPro"/>
</dbReference>
<keyword evidence="6" id="KW-0805">Transcription regulation</keyword>
<evidence type="ECO:0000256" key="6">
    <source>
        <dbReference type="ARBA" id="ARBA00023015"/>
    </source>
</evidence>
<reference evidence="14" key="1">
    <citation type="submission" date="2016-03" db="EMBL/GenBank/DDBJ databases">
        <authorList>
            <person name="Devillers Hugo."/>
        </authorList>
    </citation>
    <scope>NUCLEOTIDE SEQUENCE [LARGE SCALE GENOMIC DNA]</scope>
</reference>
<feature type="domain" description="RRN7-type" evidence="11">
    <location>
        <begin position="5"/>
        <end position="34"/>
    </location>
</feature>
<evidence type="ECO:0000256" key="7">
    <source>
        <dbReference type="ARBA" id="ARBA00023125"/>
    </source>
</evidence>
<evidence type="ECO:0000256" key="3">
    <source>
        <dbReference type="ARBA" id="ARBA00022723"/>
    </source>
</evidence>
<dbReference type="GO" id="GO:0001164">
    <property type="term" value="F:RNA polymerase I core promoter sequence-specific DNA binding"/>
    <property type="evidence" value="ECO:0007669"/>
    <property type="project" value="InterPro"/>
</dbReference>
<evidence type="ECO:0000256" key="1">
    <source>
        <dbReference type="ARBA" id="ARBA00004604"/>
    </source>
</evidence>
<dbReference type="AlphaFoldDB" id="A0A1G4JZH0"/>
<sequence length="500" mass="55590">MSTFFRGPVCGTDNCRSRLWRIIDGRRTCQYGHVMDGDVEFNDDEDNINSMGVVTRRLNLTTNATGSFRASSQSQTLGQSNPAEFTKTYGPEGDRLFLKCFQHVLRLQCGWLVQHEHFPPVFPHVVKLLWARLLPAVHNDDNHAGTGVPTATRTRPPGRYRLSLLSSVCLLHMAGTHLRLPVFWFDYLRWMCNLQLPYFKAGLHLPAVWRRQLPNYYLQLLEGGKVPAEGQFYHKLARTCRAVQPPSFFSRAVALEPLLLKLLLALRLPPQPLFFHVLDLVQRIRQNTSAEPFPGDELPERDLLHLQPELGAVACLIVTLRFRLLQGEDKFLTRYCAGWLLANAGDLVTQLSSTTSTSTASLAATDQYLEWLETRFLPASTRGGGGGGDESTEPGSQPRSIDQRIADRKLHALFPLERVGVSSAAPAPAPAPAPASTSDVRDAYRAICQDAAAANVAGDAEELASRVETQLVIWTCPLLAITEAQMRRCIEHAYRCAGPA</sequence>
<dbReference type="GO" id="GO:0042790">
    <property type="term" value="P:nucleolar large rRNA transcription by RNA polymerase I"/>
    <property type="evidence" value="ECO:0007669"/>
    <property type="project" value="TreeGrafter"/>
</dbReference>
<keyword evidence="3" id="KW-0479">Metal-binding</keyword>
<evidence type="ECO:0000259" key="11">
    <source>
        <dbReference type="Pfam" id="PF11781"/>
    </source>
</evidence>
<dbReference type="InterPro" id="IPR048540">
    <property type="entry name" value="Rrn7_cyclin_N"/>
</dbReference>
<dbReference type="Proteomes" id="UP000189911">
    <property type="component" value="Chromosome E"/>
</dbReference>
<dbReference type="InterPro" id="IPR033599">
    <property type="entry name" value="TAF1B/Rrn7"/>
</dbReference>
<evidence type="ECO:0000256" key="10">
    <source>
        <dbReference type="SAM" id="MobiDB-lite"/>
    </source>
</evidence>
<organism evidence="13 14">
    <name type="scientific">Lachancea nothofagi CBS 11611</name>
    <dbReference type="NCBI Taxonomy" id="1266666"/>
    <lineage>
        <taxon>Eukaryota</taxon>
        <taxon>Fungi</taxon>
        <taxon>Dikarya</taxon>
        <taxon>Ascomycota</taxon>
        <taxon>Saccharomycotina</taxon>
        <taxon>Saccharomycetes</taxon>
        <taxon>Saccharomycetales</taxon>
        <taxon>Saccharomycetaceae</taxon>
        <taxon>Lachancea</taxon>
    </lineage>
</organism>
<evidence type="ECO:0000256" key="2">
    <source>
        <dbReference type="ARBA" id="ARBA00006899"/>
    </source>
</evidence>
<comment type="similarity">
    <text evidence="2">Belongs to the RRN7/TAF1B family.</text>
</comment>
<dbReference type="Pfam" id="PF20644">
    <property type="entry name" value="Rrn7_cyclin_N"/>
    <property type="match status" value="1"/>
</dbReference>
<dbReference type="GO" id="GO:0008270">
    <property type="term" value="F:zinc ion binding"/>
    <property type="evidence" value="ECO:0007669"/>
    <property type="project" value="UniProtKB-KW"/>
</dbReference>
<dbReference type="PANTHER" id="PTHR31576:SF2">
    <property type="entry name" value="TATA BOX-BINDING PROTEIN-ASSOCIATED FACTOR RNA POLYMERASE I SUBUNIT B"/>
    <property type="match status" value="1"/>
</dbReference>
<accession>A0A1G4JZH0</accession>
<evidence type="ECO:0000313" key="13">
    <source>
        <dbReference type="EMBL" id="SCU96604.1"/>
    </source>
</evidence>
<keyword evidence="9" id="KW-0539">Nucleus</keyword>
<evidence type="ECO:0000256" key="4">
    <source>
        <dbReference type="ARBA" id="ARBA00022771"/>
    </source>
</evidence>
<evidence type="ECO:0000259" key="12">
    <source>
        <dbReference type="Pfam" id="PF20644"/>
    </source>
</evidence>
<keyword evidence="7" id="KW-0238">DNA-binding</keyword>
<dbReference type="PANTHER" id="PTHR31576">
    <property type="entry name" value="TATA BOX-BINDING PROTEIN-ASSOCIATED FACTOR RNA POLYMERASE I SUBUNIT B"/>
    <property type="match status" value="1"/>
</dbReference>
<keyword evidence="5" id="KW-0862">Zinc</keyword>
<dbReference type="Pfam" id="PF11781">
    <property type="entry name" value="Zn_ribbon_RRN7"/>
    <property type="match status" value="1"/>
</dbReference>